<protein>
    <recommendedName>
        <fullName evidence="6">Outer membrane protein beta-barrel domain-containing protein</fullName>
    </recommendedName>
</protein>
<accession>A0A1Y6G1A2</accession>
<dbReference type="InterPro" id="IPR027385">
    <property type="entry name" value="Beta-barrel_OMP"/>
</dbReference>
<proteinExistence type="inferred from homology"/>
<dbReference type="Pfam" id="PF13505">
    <property type="entry name" value="OMP_b-brl"/>
    <property type="match status" value="2"/>
</dbReference>
<dbReference type="SUPFAM" id="SSF56925">
    <property type="entry name" value="OMPA-like"/>
    <property type="match status" value="2"/>
</dbReference>
<dbReference type="RefSeq" id="WP_381454346.1">
    <property type="nucleotide sequence ID" value="NZ_JBHUNO010000001.1"/>
</dbReference>
<dbReference type="Pfam" id="PF10082">
    <property type="entry name" value="BBP2_2"/>
    <property type="match status" value="1"/>
</dbReference>
<evidence type="ECO:0000256" key="4">
    <source>
        <dbReference type="ARBA" id="ARBA00038306"/>
    </source>
</evidence>
<comment type="subcellular location">
    <subcellularLocation>
        <location evidence="1">Membrane</location>
    </subcellularLocation>
</comment>
<evidence type="ECO:0000256" key="1">
    <source>
        <dbReference type="ARBA" id="ARBA00004370"/>
    </source>
</evidence>
<organism evidence="7 8">
    <name type="scientific">Sphingopyxis terrae subsp. ummariensis</name>
    <dbReference type="NCBI Taxonomy" id="429001"/>
    <lineage>
        <taxon>Bacteria</taxon>
        <taxon>Pseudomonadati</taxon>
        <taxon>Pseudomonadota</taxon>
        <taxon>Alphaproteobacteria</taxon>
        <taxon>Sphingomonadales</taxon>
        <taxon>Sphingomonadaceae</taxon>
        <taxon>Sphingopyxis</taxon>
    </lineage>
</organism>
<name>A0A1Y6G1A2_9SPHN</name>
<dbReference type="PANTHER" id="PTHR34001:SF3">
    <property type="entry name" value="BLL7405 PROTEIN"/>
    <property type="match status" value="1"/>
</dbReference>
<dbReference type="PANTHER" id="PTHR34001">
    <property type="entry name" value="BLL7405 PROTEIN"/>
    <property type="match status" value="1"/>
</dbReference>
<evidence type="ECO:0000256" key="3">
    <source>
        <dbReference type="ARBA" id="ARBA00023136"/>
    </source>
</evidence>
<feature type="chain" id="PRO_5011002193" description="Outer membrane protein beta-barrel domain-containing protein" evidence="5">
    <location>
        <begin position="43"/>
        <end position="829"/>
    </location>
</feature>
<evidence type="ECO:0000259" key="6">
    <source>
        <dbReference type="Pfam" id="PF13505"/>
    </source>
</evidence>
<keyword evidence="2 5" id="KW-0732">Signal</keyword>
<dbReference type="AlphaFoldDB" id="A0A1Y6G1A2"/>
<dbReference type="InterPro" id="IPR051692">
    <property type="entry name" value="OMP-like"/>
</dbReference>
<feature type="domain" description="Outer membrane protein beta-barrel" evidence="6">
    <location>
        <begin position="642"/>
        <end position="810"/>
    </location>
</feature>
<feature type="signal peptide" evidence="5">
    <location>
        <begin position="1"/>
        <end position="42"/>
    </location>
</feature>
<evidence type="ECO:0000256" key="2">
    <source>
        <dbReference type="ARBA" id="ARBA00022729"/>
    </source>
</evidence>
<dbReference type="GO" id="GO:0016020">
    <property type="term" value="C:membrane"/>
    <property type="evidence" value="ECO:0007669"/>
    <property type="project" value="UniProtKB-SubCell"/>
</dbReference>
<comment type="similarity">
    <text evidence="4">Belongs to the Omp25/RopB family.</text>
</comment>
<dbReference type="Proteomes" id="UP000194469">
    <property type="component" value="Unassembled WGS sequence"/>
</dbReference>
<sequence>MQKPHSAVPKMVFAIGAAMRISNGFKVMILATASGLAVPALAQATSPNRTASETVTITPGGSRLDAGLELATAYDDNVYVSRNHEQNDVYLVLRPSLKLRLGSGDTMLTVRGAGEIARYADLSSEDYDDWSLAGDARAALSKTVSLTAGAEWRWDHESRASPEAVSGIEPTRYQRGFGYLGIVGSSGNVTGRLAGTVTRYAFSDVPASGTMIHNADRDRIQMEIGARGGFALSSGTELFLQGASDWRDYDQKADDSGYRRSSDGFAIAAGFHRKLDDAWSAELFAGWMWRDYRDPRLPDIDSWDIGAVLDWTGDKGLGGSFRLDRSSEETTLPGASGYIMTSGRLTLRADVGPRLTAGIGLSGAHYDYVGADRSEFVIGGDLWVRQWLSRHIYLGVDYSHAERSSNAAGFDYDQNRFQVSLGVELRPRYTGDAPAVAWGNATPGGAYFGLLASHATLITGVDGPRGPGSNTADFGDMGGGVVAVAGYGILASRLYLGIETEAALAGPDWQHSADRIFSMSKDNAVGLSARIGWVTPNSDLVYARFGVTSTTFTTDYTHGASAYSQSARHTGFSAGLGVEAQAGRRGFVRAEYLVASQGDFDVPTGSGNFDNFSPNETQFRFGGGIRFGRDAAATEDPRPSRFDGPYVGLQIGHGALVTANQGVRSGGTELDVTRASRGGLLGLYGGYGVVIGRTYLGLEAEADISAINWNIDREANGRTYSAEHDYSFGGTARAGVLIGDAALIYARAGAVRTRFDIDYATSGIAVRSLDTRTGVRYGGGIEVGLGSRVHLRLDYTITDYAAYDVEYGRNADHFDHSEALFRVGLSWRL</sequence>
<evidence type="ECO:0000313" key="8">
    <source>
        <dbReference type="Proteomes" id="UP000194469"/>
    </source>
</evidence>
<gene>
    <name evidence="7" type="ORF">SAMN06295984_3407</name>
</gene>
<evidence type="ECO:0000256" key="5">
    <source>
        <dbReference type="SAM" id="SignalP"/>
    </source>
</evidence>
<keyword evidence="8" id="KW-1185">Reference proteome</keyword>
<dbReference type="InterPro" id="IPR018759">
    <property type="entry name" value="BBP2_2"/>
</dbReference>
<dbReference type="Gene3D" id="2.40.160.20">
    <property type="match status" value="2"/>
</dbReference>
<dbReference type="EMBL" id="FXWL01000006">
    <property type="protein sequence ID" value="SMQ79528.1"/>
    <property type="molecule type" value="Genomic_DNA"/>
</dbReference>
<evidence type="ECO:0000313" key="7">
    <source>
        <dbReference type="EMBL" id="SMQ79528.1"/>
    </source>
</evidence>
<feature type="domain" description="Outer membrane protein beta-barrel" evidence="6">
    <location>
        <begin position="440"/>
        <end position="627"/>
    </location>
</feature>
<reference evidence="8" key="1">
    <citation type="submission" date="2017-04" db="EMBL/GenBank/DDBJ databases">
        <authorList>
            <person name="Varghese N."/>
            <person name="Submissions S."/>
        </authorList>
    </citation>
    <scope>NUCLEOTIDE SEQUENCE [LARGE SCALE GENOMIC DNA]</scope>
    <source>
        <strain evidence="8">UI2</strain>
    </source>
</reference>
<keyword evidence="3" id="KW-0472">Membrane</keyword>
<dbReference type="InterPro" id="IPR011250">
    <property type="entry name" value="OMP/PagP_B-barrel"/>
</dbReference>